<comment type="caution">
    <text evidence="3">The sequence shown here is derived from an EMBL/GenBank/DDBJ whole genome shotgun (WGS) entry which is preliminary data.</text>
</comment>
<organism evidence="3 4">
    <name type="scientific">Segnochrobactrum spirostomi</name>
    <dbReference type="NCBI Taxonomy" id="2608987"/>
    <lineage>
        <taxon>Bacteria</taxon>
        <taxon>Pseudomonadati</taxon>
        <taxon>Pseudomonadota</taxon>
        <taxon>Alphaproteobacteria</taxon>
        <taxon>Hyphomicrobiales</taxon>
        <taxon>Segnochrobactraceae</taxon>
        <taxon>Segnochrobactrum</taxon>
    </lineage>
</organism>
<dbReference type="EMBL" id="VWNA01000001">
    <property type="protein sequence ID" value="MQT14465.1"/>
    <property type="molecule type" value="Genomic_DNA"/>
</dbReference>
<dbReference type="AlphaFoldDB" id="A0A6A7Y6Y4"/>
<dbReference type="Proteomes" id="UP000332515">
    <property type="component" value="Unassembled WGS sequence"/>
</dbReference>
<name>A0A6A7Y6Y4_9HYPH</name>
<keyword evidence="4" id="KW-1185">Reference proteome</keyword>
<protein>
    <submittedName>
        <fullName evidence="3">Uncharacterized protein</fullName>
    </submittedName>
</protein>
<gene>
    <name evidence="3" type="ORF">F0357_17770</name>
</gene>
<evidence type="ECO:0000256" key="1">
    <source>
        <dbReference type="SAM" id="MobiDB-lite"/>
    </source>
</evidence>
<dbReference type="RefSeq" id="WP_153485233.1">
    <property type="nucleotide sequence ID" value="NZ_VWNA01000001.1"/>
</dbReference>
<accession>A0A6A7Y6Y4</accession>
<feature type="region of interest" description="Disordered" evidence="1">
    <location>
        <begin position="26"/>
        <end position="118"/>
    </location>
</feature>
<feature type="compositionally biased region" description="Polar residues" evidence="1">
    <location>
        <begin position="109"/>
        <end position="118"/>
    </location>
</feature>
<sequence length="118" mass="12289">MLKIDRKTRTAALALVAGLTFGAASAAAQTAPVTRADPSESPRVTDSDNLGAILKPDANAKFSTTPPVTRADSLERPSAKGNDIVKKLMKGDKKAKLDKTPPVTRTGDDSVQANTASE</sequence>
<feature type="compositionally biased region" description="Basic and acidic residues" evidence="1">
    <location>
        <begin position="37"/>
        <end position="46"/>
    </location>
</feature>
<feature type="chain" id="PRO_5025458816" evidence="2">
    <location>
        <begin position="27"/>
        <end position="118"/>
    </location>
</feature>
<evidence type="ECO:0000256" key="2">
    <source>
        <dbReference type="SAM" id="SignalP"/>
    </source>
</evidence>
<keyword evidence="2" id="KW-0732">Signal</keyword>
<feature type="compositionally biased region" description="Low complexity" evidence="1">
    <location>
        <begin position="26"/>
        <end position="36"/>
    </location>
</feature>
<proteinExistence type="predicted"/>
<feature type="signal peptide" evidence="2">
    <location>
        <begin position="1"/>
        <end position="26"/>
    </location>
</feature>
<feature type="compositionally biased region" description="Basic and acidic residues" evidence="1">
    <location>
        <begin position="72"/>
        <end position="99"/>
    </location>
</feature>
<reference evidence="3 4" key="1">
    <citation type="submission" date="2019-09" db="EMBL/GenBank/DDBJ databases">
        <title>Segnochrobactrum spirostomi gen. nov., sp. nov., isolated from the ciliate Spirostomum cf. yagiui and description of a novel family, Segnochrobactraceae fam. nov. within the order Rhizobiales of the class Alphaproteobacteria.</title>
        <authorList>
            <person name="Akter S."/>
            <person name="Shazib S.U.A."/>
            <person name="Shin M.K."/>
        </authorList>
    </citation>
    <scope>NUCLEOTIDE SEQUENCE [LARGE SCALE GENOMIC DNA]</scope>
    <source>
        <strain evidence="3 4">Sp-1</strain>
    </source>
</reference>
<evidence type="ECO:0000313" key="4">
    <source>
        <dbReference type="Proteomes" id="UP000332515"/>
    </source>
</evidence>
<evidence type="ECO:0000313" key="3">
    <source>
        <dbReference type="EMBL" id="MQT14465.1"/>
    </source>
</evidence>